<accession>A0AAE0GNQ2</accession>
<gene>
    <name evidence="1" type="ORF">CYMTET_10830</name>
</gene>
<keyword evidence="2" id="KW-1185">Reference proteome</keyword>
<organism evidence="1 2">
    <name type="scientific">Cymbomonas tetramitiformis</name>
    <dbReference type="NCBI Taxonomy" id="36881"/>
    <lineage>
        <taxon>Eukaryota</taxon>
        <taxon>Viridiplantae</taxon>
        <taxon>Chlorophyta</taxon>
        <taxon>Pyramimonadophyceae</taxon>
        <taxon>Pyramimonadales</taxon>
        <taxon>Pyramimonadaceae</taxon>
        <taxon>Cymbomonas</taxon>
    </lineage>
</organism>
<proteinExistence type="predicted"/>
<dbReference type="Proteomes" id="UP001190700">
    <property type="component" value="Unassembled WGS sequence"/>
</dbReference>
<comment type="caution">
    <text evidence="1">The sequence shown here is derived from an EMBL/GenBank/DDBJ whole genome shotgun (WGS) entry which is preliminary data.</text>
</comment>
<evidence type="ECO:0000313" key="1">
    <source>
        <dbReference type="EMBL" id="KAK3281382.1"/>
    </source>
</evidence>
<evidence type="ECO:0000313" key="2">
    <source>
        <dbReference type="Proteomes" id="UP001190700"/>
    </source>
</evidence>
<reference evidence="1 2" key="1">
    <citation type="journal article" date="2015" name="Genome Biol. Evol.">
        <title>Comparative Genomics of a Bacterivorous Green Alga Reveals Evolutionary Causalities and Consequences of Phago-Mixotrophic Mode of Nutrition.</title>
        <authorList>
            <person name="Burns J.A."/>
            <person name="Paasch A."/>
            <person name="Narechania A."/>
            <person name="Kim E."/>
        </authorList>
    </citation>
    <scope>NUCLEOTIDE SEQUENCE [LARGE SCALE GENOMIC DNA]</scope>
    <source>
        <strain evidence="1 2">PLY_AMNH</strain>
    </source>
</reference>
<dbReference type="AlphaFoldDB" id="A0AAE0GNQ2"/>
<dbReference type="EMBL" id="LGRX02003860">
    <property type="protein sequence ID" value="KAK3281382.1"/>
    <property type="molecule type" value="Genomic_DNA"/>
</dbReference>
<sequence>MDASGATVYQRADYNFCRTTRDCRVVHSDVQRHIPSRVVYDDAHTGRAEDGHRRGDAAKMYIVYQLVPRFPTVIRHCCWKCKSTGGVANKIGVVLGLITPRMTADVRNAIADRVSMLA</sequence>
<name>A0AAE0GNQ2_9CHLO</name>
<protein>
    <submittedName>
        <fullName evidence="1">Uncharacterized protein</fullName>
    </submittedName>
</protein>